<keyword evidence="1" id="KW-0812">Transmembrane</keyword>
<evidence type="ECO:0000313" key="2">
    <source>
        <dbReference type="EMBL" id="ATC65486.1"/>
    </source>
</evidence>
<evidence type="ECO:0000313" key="3">
    <source>
        <dbReference type="Proteomes" id="UP000217265"/>
    </source>
</evidence>
<gene>
    <name evidence="2" type="ORF">CMV30_16895</name>
</gene>
<reference evidence="2 3" key="1">
    <citation type="submission" date="2017-09" db="EMBL/GenBank/DDBJ databases">
        <title>Complete genome sequence of Verrucomicrobial strain HZ-65, isolated from freshwater.</title>
        <authorList>
            <person name="Choi A."/>
        </authorList>
    </citation>
    <scope>NUCLEOTIDE SEQUENCE [LARGE SCALE GENOMIC DNA]</scope>
    <source>
        <strain evidence="2 3">HZ-65</strain>
    </source>
</reference>
<dbReference type="Proteomes" id="UP000217265">
    <property type="component" value="Chromosome"/>
</dbReference>
<evidence type="ECO:0000256" key="1">
    <source>
        <dbReference type="SAM" id="Phobius"/>
    </source>
</evidence>
<feature type="transmembrane region" description="Helical" evidence="1">
    <location>
        <begin position="60"/>
        <end position="84"/>
    </location>
</feature>
<keyword evidence="1" id="KW-0472">Membrane</keyword>
<dbReference type="EMBL" id="CP023344">
    <property type="protein sequence ID" value="ATC65486.1"/>
    <property type="molecule type" value="Genomic_DNA"/>
</dbReference>
<name>A0A290QGT8_9BACT</name>
<organism evidence="2 3">
    <name type="scientific">Nibricoccus aquaticus</name>
    <dbReference type="NCBI Taxonomy" id="2576891"/>
    <lineage>
        <taxon>Bacteria</taxon>
        <taxon>Pseudomonadati</taxon>
        <taxon>Verrucomicrobiota</taxon>
        <taxon>Opitutia</taxon>
        <taxon>Opitutales</taxon>
        <taxon>Opitutaceae</taxon>
        <taxon>Nibricoccus</taxon>
    </lineage>
</organism>
<feature type="transmembrane region" description="Helical" evidence="1">
    <location>
        <begin position="7"/>
        <end position="29"/>
    </location>
</feature>
<keyword evidence="3" id="KW-1185">Reference proteome</keyword>
<dbReference type="OrthoDB" id="200278at2"/>
<sequence>MKPTTSLLSFGLRGAAITALILTLGTWIATGSHVGWTQTSIVQMQHDEITGIDFPVHKDAFIAGVEVLAAGLFFASAFAGLSFLPRLQRVKAVQS</sequence>
<accession>A0A290QGT8</accession>
<protein>
    <submittedName>
        <fullName evidence="2">Uncharacterized protein</fullName>
    </submittedName>
</protein>
<dbReference type="RefSeq" id="WP_096057115.1">
    <property type="nucleotide sequence ID" value="NZ_CP023344.1"/>
</dbReference>
<dbReference type="KEGG" id="vbh:CMV30_16895"/>
<keyword evidence="1" id="KW-1133">Transmembrane helix</keyword>
<proteinExistence type="predicted"/>
<dbReference type="AlphaFoldDB" id="A0A290QGT8"/>